<dbReference type="Pfam" id="PF12833">
    <property type="entry name" value="HTH_18"/>
    <property type="match status" value="1"/>
</dbReference>
<reference evidence="6" key="2">
    <citation type="submission" date="2023-07" db="EMBL/GenBank/DDBJ databases">
        <authorList>
            <person name="Shen H."/>
        </authorList>
    </citation>
    <scope>NUCLEOTIDE SEQUENCE</scope>
    <source>
        <strain evidence="6">TNR-22</strain>
    </source>
</reference>
<gene>
    <name evidence="6" type="ORF">Q4481_09370</name>
</gene>
<dbReference type="PROSITE" id="PS00041">
    <property type="entry name" value="HTH_ARAC_FAMILY_1"/>
    <property type="match status" value="1"/>
</dbReference>
<dbReference type="InterPro" id="IPR009057">
    <property type="entry name" value="Homeodomain-like_sf"/>
</dbReference>
<organism evidence="6 7">
    <name type="scientific">Rhizobium alvei</name>
    <dbReference type="NCBI Taxonomy" id="1132659"/>
    <lineage>
        <taxon>Bacteria</taxon>
        <taxon>Pseudomonadati</taxon>
        <taxon>Pseudomonadota</taxon>
        <taxon>Alphaproteobacteria</taxon>
        <taxon>Hyphomicrobiales</taxon>
        <taxon>Rhizobiaceae</taxon>
        <taxon>Rhizobium/Agrobacterium group</taxon>
        <taxon>Rhizobium</taxon>
    </lineage>
</organism>
<dbReference type="SUPFAM" id="SSF46689">
    <property type="entry name" value="Homeodomain-like"/>
    <property type="match status" value="1"/>
</dbReference>
<reference evidence="6" key="1">
    <citation type="journal article" date="2015" name="Int. J. Syst. Evol. Microbiol.">
        <title>Rhizobium alvei sp. nov., isolated from a freshwater river.</title>
        <authorList>
            <person name="Sheu S.Y."/>
            <person name="Huang H.W."/>
            <person name="Young C.C."/>
            <person name="Chen W.M."/>
        </authorList>
    </citation>
    <scope>NUCLEOTIDE SEQUENCE</scope>
    <source>
        <strain evidence="6">TNR-22</strain>
    </source>
</reference>
<dbReference type="InterPro" id="IPR018060">
    <property type="entry name" value="HTH_AraC"/>
</dbReference>
<proteinExistence type="predicted"/>
<evidence type="ECO:0000313" key="7">
    <source>
        <dbReference type="Proteomes" id="UP001174932"/>
    </source>
</evidence>
<dbReference type="PANTHER" id="PTHR11019">
    <property type="entry name" value="HTH-TYPE TRANSCRIPTIONAL REGULATOR NIMR"/>
    <property type="match status" value="1"/>
</dbReference>
<dbReference type="CDD" id="cd06124">
    <property type="entry name" value="cupin_NimR-like_N"/>
    <property type="match status" value="1"/>
</dbReference>
<evidence type="ECO:0000256" key="3">
    <source>
        <dbReference type="ARBA" id="ARBA00023163"/>
    </source>
</evidence>
<feature type="region of interest" description="Disordered" evidence="4">
    <location>
        <begin position="240"/>
        <end position="261"/>
    </location>
</feature>
<dbReference type="InterPro" id="IPR020449">
    <property type="entry name" value="Tscrpt_reg_AraC-type_HTH"/>
</dbReference>
<evidence type="ECO:0000256" key="2">
    <source>
        <dbReference type="ARBA" id="ARBA00023125"/>
    </source>
</evidence>
<dbReference type="InterPro" id="IPR018062">
    <property type="entry name" value="HTH_AraC-typ_CS"/>
</dbReference>
<sequence>MSGPANADPDAYSFRASLGPEASGTVQFDRHYLVYCAQGLMRVGLSDRQWFLPPSMAAWIPAGLQVEVEIRAPVSTCSILFERNFLVRPPTETKVFAVTPLAREMILHCGRWGRSAGSLDADAVACFSATAFICRELAERESAMWLPAIDAGPLRKAIDLAERDLAADLGVEVVAAAAALTPKTFSRRLAAETGMNWSELRRRLRMIRAMEQLAQSDEQVVSIALGVGYSSLSAFNSSFRQHAGETPSGFRSRVRRSGTTQ</sequence>
<evidence type="ECO:0000256" key="1">
    <source>
        <dbReference type="ARBA" id="ARBA00023015"/>
    </source>
</evidence>
<feature type="domain" description="HTH araC/xylS-type" evidence="5">
    <location>
        <begin position="155"/>
        <end position="253"/>
    </location>
</feature>
<comment type="caution">
    <text evidence="6">The sequence shown here is derived from an EMBL/GenBank/DDBJ whole genome shotgun (WGS) entry which is preliminary data.</text>
</comment>
<keyword evidence="7" id="KW-1185">Reference proteome</keyword>
<dbReference type="RefSeq" id="WP_304376096.1">
    <property type="nucleotide sequence ID" value="NZ_JAUOZU010000007.1"/>
</dbReference>
<name>A0ABT8YLR1_9HYPH</name>
<dbReference type="PROSITE" id="PS01124">
    <property type="entry name" value="HTH_ARAC_FAMILY_2"/>
    <property type="match status" value="1"/>
</dbReference>
<evidence type="ECO:0000259" key="5">
    <source>
        <dbReference type="PROSITE" id="PS01124"/>
    </source>
</evidence>
<keyword evidence="2" id="KW-0238">DNA-binding</keyword>
<keyword evidence="3" id="KW-0804">Transcription</keyword>
<feature type="compositionally biased region" description="Basic residues" evidence="4">
    <location>
        <begin position="252"/>
        <end position="261"/>
    </location>
</feature>
<dbReference type="EMBL" id="JAUOZU010000007">
    <property type="protein sequence ID" value="MDO6964165.1"/>
    <property type="molecule type" value="Genomic_DNA"/>
</dbReference>
<keyword evidence="1" id="KW-0805">Transcription regulation</keyword>
<dbReference type="PRINTS" id="PR00032">
    <property type="entry name" value="HTHARAC"/>
</dbReference>
<dbReference type="PANTHER" id="PTHR11019:SF199">
    <property type="entry name" value="HTH-TYPE TRANSCRIPTIONAL REGULATOR NIMR"/>
    <property type="match status" value="1"/>
</dbReference>
<dbReference type="Gene3D" id="1.10.10.60">
    <property type="entry name" value="Homeodomain-like"/>
    <property type="match status" value="1"/>
</dbReference>
<dbReference type="Proteomes" id="UP001174932">
    <property type="component" value="Unassembled WGS sequence"/>
</dbReference>
<accession>A0ABT8YLR1</accession>
<evidence type="ECO:0000256" key="4">
    <source>
        <dbReference type="SAM" id="MobiDB-lite"/>
    </source>
</evidence>
<protein>
    <submittedName>
        <fullName evidence="6">Helix-turn-helix transcriptional regulator</fullName>
    </submittedName>
</protein>
<evidence type="ECO:0000313" key="6">
    <source>
        <dbReference type="EMBL" id="MDO6964165.1"/>
    </source>
</evidence>
<dbReference type="SMART" id="SM00342">
    <property type="entry name" value="HTH_ARAC"/>
    <property type="match status" value="1"/>
</dbReference>